<gene>
    <name evidence="1" type="ORF">DZC30_02345</name>
</gene>
<dbReference type="AlphaFoldDB" id="A0A373FR60"/>
<dbReference type="EMBL" id="QURR01000002">
    <property type="protein sequence ID" value="RGE46636.1"/>
    <property type="molecule type" value="Genomic_DNA"/>
</dbReference>
<comment type="caution">
    <text evidence="1">The sequence shown here is derived from an EMBL/GenBank/DDBJ whole genome shotgun (WGS) entry which is preliminary data.</text>
</comment>
<dbReference type="Proteomes" id="UP000261948">
    <property type="component" value="Unassembled WGS sequence"/>
</dbReference>
<reference evidence="1 2" key="1">
    <citation type="submission" date="2018-08" db="EMBL/GenBank/DDBJ databases">
        <title>Comamonas testosteroni strain SWCO2.</title>
        <authorList>
            <person name="Jiang N."/>
            <person name="Zhang X.Z."/>
        </authorList>
    </citation>
    <scope>NUCLEOTIDE SEQUENCE [LARGE SCALE GENOMIC DNA]</scope>
    <source>
        <strain evidence="1 2">SWCO2</strain>
    </source>
</reference>
<sequence length="114" mass="13062">MPRLKKILPPPELRSVFLRVNSDRMTEAEIQSIRAHFELVRTEHLATSPNAKFNLRFSRNFSDKELLDSYKVTATYDSAVQSVLLGRQLFPFIFPIRRAALARAEKVNAMGGEQ</sequence>
<organism evidence="1 2">
    <name type="scientific">Comamonas testosteroni</name>
    <name type="common">Pseudomonas testosteroni</name>
    <dbReference type="NCBI Taxonomy" id="285"/>
    <lineage>
        <taxon>Bacteria</taxon>
        <taxon>Pseudomonadati</taxon>
        <taxon>Pseudomonadota</taxon>
        <taxon>Betaproteobacteria</taxon>
        <taxon>Burkholderiales</taxon>
        <taxon>Comamonadaceae</taxon>
        <taxon>Comamonas</taxon>
    </lineage>
</organism>
<evidence type="ECO:0000313" key="1">
    <source>
        <dbReference type="EMBL" id="RGE46636.1"/>
    </source>
</evidence>
<protein>
    <submittedName>
        <fullName evidence="1">Uncharacterized protein</fullName>
    </submittedName>
</protein>
<accession>A0A373FR60</accession>
<keyword evidence="2" id="KW-1185">Reference proteome</keyword>
<proteinExistence type="predicted"/>
<evidence type="ECO:0000313" key="2">
    <source>
        <dbReference type="Proteomes" id="UP000261948"/>
    </source>
</evidence>
<name>A0A373FR60_COMTE</name>